<dbReference type="Gene3D" id="3.40.50.1820">
    <property type="entry name" value="alpha/beta hydrolase"/>
    <property type="match status" value="1"/>
</dbReference>
<comment type="catalytic activity">
    <reaction evidence="1">
        <text>a triacylglycerol + H2O = a diacylglycerol + a fatty acid + H(+)</text>
        <dbReference type="Rhea" id="RHEA:12044"/>
        <dbReference type="ChEBI" id="CHEBI:15377"/>
        <dbReference type="ChEBI" id="CHEBI:15378"/>
        <dbReference type="ChEBI" id="CHEBI:17855"/>
        <dbReference type="ChEBI" id="CHEBI:18035"/>
        <dbReference type="ChEBI" id="CHEBI:28868"/>
        <dbReference type="EC" id="3.1.1.3"/>
    </reaction>
</comment>
<name>A0A1L0DDL3_9ASCO</name>
<evidence type="ECO:0000256" key="2">
    <source>
        <dbReference type="ARBA" id="ARBA00005964"/>
    </source>
</evidence>
<evidence type="ECO:0000259" key="6">
    <source>
        <dbReference type="Pfam" id="PF00135"/>
    </source>
</evidence>
<dbReference type="Pfam" id="PF00135">
    <property type="entry name" value="COesterase"/>
    <property type="match status" value="1"/>
</dbReference>
<evidence type="ECO:0000256" key="4">
    <source>
        <dbReference type="ARBA" id="ARBA00022963"/>
    </source>
</evidence>
<accession>A0A1L0DDL3</accession>
<dbReference type="OrthoDB" id="6846267at2759"/>
<evidence type="ECO:0000313" key="7">
    <source>
        <dbReference type="EMBL" id="SGZ54660.1"/>
    </source>
</evidence>
<dbReference type="GO" id="GO:0016042">
    <property type="term" value="P:lipid catabolic process"/>
    <property type="evidence" value="ECO:0007669"/>
    <property type="project" value="UniProtKB-KW"/>
</dbReference>
<organism evidence="7 8">
    <name type="scientific">Sungouiella intermedia</name>
    <dbReference type="NCBI Taxonomy" id="45354"/>
    <lineage>
        <taxon>Eukaryota</taxon>
        <taxon>Fungi</taxon>
        <taxon>Dikarya</taxon>
        <taxon>Ascomycota</taxon>
        <taxon>Saccharomycotina</taxon>
        <taxon>Pichiomycetes</taxon>
        <taxon>Metschnikowiaceae</taxon>
        <taxon>Sungouiella</taxon>
    </lineage>
</organism>
<comment type="similarity">
    <text evidence="2 5">Belongs to the type-B carboxylesterase/lipase family.</text>
</comment>
<gene>
    <name evidence="7" type="ORF">SAMEA4029010_CIC11G00000005391</name>
</gene>
<dbReference type="EC" id="3.1.1.-" evidence="5"/>
<evidence type="ECO:0000256" key="3">
    <source>
        <dbReference type="ARBA" id="ARBA00022801"/>
    </source>
</evidence>
<reference evidence="7 8" key="1">
    <citation type="submission" date="2016-10" db="EMBL/GenBank/DDBJ databases">
        <authorList>
            <person name="de Groot N.N."/>
        </authorList>
    </citation>
    <scope>NUCLEOTIDE SEQUENCE [LARGE SCALE GENOMIC DNA]</scope>
    <source>
        <strain evidence="7 8">CBS 141442</strain>
    </source>
</reference>
<protein>
    <recommendedName>
        <fullName evidence="5">Carboxylic ester hydrolase</fullName>
        <ecNumber evidence="5">3.1.1.-</ecNumber>
    </recommendedName>
</protein>
<evidence type="ECO:0000313" key="8">
    <source>
        <dbReference type="Proteomes" id="UP000182334"/>
    </source>
</evidence>
<sequence length="539" mass="62021">MGQTVSAERSLPHTISIPGHGLLTGYLLRSSSGNITSYRYGNVPYAVPQGACGRFKKPVPIPGSYDLTGDYYDLGLKCPQPAVENPVFNYVKSPSTEDVQYVNIWVPSSDKYKPAAGWPVLVYIHGGWLQYGTPSLEIFNISDLHDDEELQKKFILVSVGYRLNIFGFLSSKELLEEDEESANFGFWDQRLALEWTYKYIKYFGGNPQQITLAGLSAGAYSTFFQLTYELYHPEVPQIIKQAVLFSNTPLSQPKTIDESQAQFDEVIDKLGIDKTLSGLEKLISLRKLDSDYLEGFIPSLQQHTFRAVSDGKFVPFGFIRDLTTGEYARKLTKKQFRFISGEVDNEQYTYSLMYSPTTIENLKIQVNNYYPENVARKLLELYVDESLNEKDPDFIEKVTSLYGKIISDGQVYVSSRGFLNQLVKNGFPLSRIFRYRVSYRPKCVDNLIAKEHKVPHGVDTYVWFYPLREGFSEKERTSVRNWIQPYIEFLSYEEAFDWDNSDLKKLKYFRDDGAIEYLEDSRWDWSIKVADAVYEVQLE</sequence>
<dbReference type="InterPro" id="IPR029058">
    <property type="entry name" value="AB_hydrolase_fold"/>
</dbReference>
<dbReference type="AlphaFoldDB" id="A0A1L0DDL3"/>
<feature type="domain" description="Carboxylesterase type B" evidence="6">
    <location>
        <begin position="18"/>
        <end position="493"/>
    </location>
</feature>
<dbReference type="PANTHER" id="PTHR43142:SF8">
    <property type="entry name" value="CARBOXYLIC ESTER HYDROLASE"/>
    <property type="match status" value="1"/>
</dbReference>
<dbReference type="Proteomes" id="UP000182334">
    <property type="component" value="Chromosome IV"/>
</dbReference>
<proteinExistence type="inferred from homology"/>
<keyword evidence="4" id="KW-0443">Lipid metabolism</keyword>
<dbReference type="PANTHER" id="PTHR43142">
    <property type="entry name" value="CARBOXYLIC ESTER HYDROLASE"/>
    <property type="match status" value="1"/>
</dbReference>
<evidence type="ECO:0000256" key="5">
    <source>
        <dbReference type="RuleBase" id="RU361235"/>
    </source>
</evidence>
<dbReference type="InterPro" id="IPR019826">
    <property type="entry name" value="Carboxylesterase_B_AS"/>
</dbReference>
<keyword evidence="4" id="KW-0442">Lipid degradation</keyword>
<dbReference type="InterPro" id="IPR002018">
    <property type="entry name" value="CarbesteraseB"/>
</dbReference>
<keyword evidence="8" id="KW-1185">Reference proteome</keyword>
<dbReference type="SUPFAM" id="SSF53474">
    <property type="entry name" value="alpha/beta-Hydrolases"/>
    <property type="match status" value="1"/>
</dbReference>
<keyword evidence="3 5" id="KW-0378">Hydrolase</keyword>
<dbReference type="GO" id="GO:0004806">
    <property type="term" value="F:triacylglycerol lipase activity"/>
    <property type="evidence" value="ECO:0007669"/>
    <property type="project" value="UniProtKB-EC"/>
</dbReference>
<dbReference type="EMBL" id="LT635759">
    <property type="protein sequence ID" value="SGZ54660.1"/>
    <property type="molecule type" value="Genomic_DNA"/>
</dbReference>
<dbReference type="STRING" id="45354.A0A1L0DDL3"/>
<evidence type="ECO:0000256" key="1">
    <source>
        <dbReference type="ARBA" id="ARBA00001024"/>
    </source>
</evidence>
<dbReference type="PROSITE" id="PS00122">
    <property type="entry name" value="CARBOXYLESTERASE_B_1"/>
    <property type="match status" value="1"/>
</dbReference>